<comment type="subcellular location">
    <subcellularLocation>
        <location evidence="1">Membrane</location>
        <topology evidence="1">Multi-pass membrane protein</topology>
    </subcellularLocation>
</comment>
<accession>A0AAN4PK94</accession>
<dbReference type="InterPro" id="IPR052599">
    <property type="entry name" value="SLC43A_AATransporter"/>
</dbReference>
<keyword evidence="3" id="KW-0472">Membrane</keyword>
<comment type="caution">
    <text evidence="4">The sequence shown here is derived from an EMBL/GenBank/DDBJ whole genome shotgun (WGS) entry which is preliminary data.</text>
</comment>
<dbReference type="SUPFAM" id="SSF103473">
    <property type="entry name" value="MFS general substrate transporter"/>
    <property type="match status" value="1"/>
</dbReference>
<evidence type="ECO:0000313" key="4">
    <source>
        <dbReference type="EMBL" id="GAQ07663.1"/>
    </source>
</evidence>
<feature type="transmembrane region" description="Helical" evidence="3">
    <location>
        <begin position="251"/>
        <end position="270"/>
    </location>
</feature>
<protein>
    <submittedName>
        <fullName evidence="4">Protein FMP42</fullName>
    </submittedName>
</protein>
<feature type="transmembrane region" description="Helical" evidence="3">
    <location>
        <begin position="216"/>
        <end position="239"/>
    </location>
</feature>
<name>A0AAN4PK94_ASPLE</name>
<feature type="transmembrane region" description="Helical" evidence="3">
    <location>
        <begin position="157"/>
        <end position="178"/>
    </location>
</feature>
<keyword evidence="3" id="KW-1133">Transmembrane helix</keyword>
<keyword evidence="3" id="KW-0812">Transmembrane</keyword>
<dbReference type="AlphaFoldDB" id="A0AAN4PK94"/>
<feature type="transmembrane region" description="Helical" evidence="3">
    <location>
        <begin position="184"/>
        <end position="204"/>
    </location>
</feature>
<feature type="transmembrane region" description="Helical" evidence="3">
    <location>
        <begin position="130"/>
        <end position="150"/>
    </location>
</feature>
<feature type="transmembrane region" description="Helical" evidence="3">
    <location>
        <begin position="369"/>
        <end position="391"/>
    </location>
</feature>
<dbReference type="GO" id="GO:0022857">
    <property type="term" value="F:transmembrane transporter activity"/>
    <property type="evidence" value="ECO:0007669"/>
    <property type="project" value="InterPro"/>
</dbReference>
<dbReference type="EMBL" id="BCLY01000009">
    <property type="protein sequence ID" value="GAQ07663.1"/>
    <property type="molecule type" value="Genomic_DNA"/>
</dbReference>
<evidence type="ECO:0000256" key="3">
    <source>
        <dbReference type="SAM" id="Phobius"/>
    </source>
</evidence>
<dbReference type="InterPro" id="IPR036259">
    <property type="entry name" value="MFS_trans_sf"/>
</dbReference>
<dbReference type="PANTHER" id="PTHR20772:SF4">
    <property type="entry name" value="HYPOTHETICAL AMINO ACID TRANSPORTER (EUROFUNG)"/>
    <property type="match status" value="1"/>
</dbReference>
<dbReference type="InterPro" id="IPR011701">
    <property type="entry name" value="MFS"/>
</dbReference>
<feature type="transmembrane region" description="Helical" evidence="3">
    <location>
        <begin position="488"/>
        <end position="507"/>
    </location>
</feature>
<feature type="region of interest" description="Disordered" evidence="2">
    <location>
        <begin position="297"/>
        <end position="318"/>
    </location>
</feature>
<evidence type="ECO:0000313" key="5">
    <source>
        <dbReference type="Proteomes" id="UP000051487"/>
    </source>
</evidence>
<sequence length="579" mass="64698">MSLVQHVSAIDGVDREIEPDLRDDETITTYHDESLVPIRRKISYDVLHERQQPVIDDESGTPAYEVSTAIRLVQVTITILACWFASGIVFGFAALKPVLIDQGVYRDLCTKEELRDGVEVCFEQDLRLNLFFTIGSITANVSALPVGTILDRYGSRLCGFIGSALLVAGSVLMSLSFSRPDFDGYIIANFFLALGGTFIFVPSFQIANAFPKHAGIIVALVTGAFDASAAVYLFYRILYESNPETFTPQRFFLAYVAVPVCLLVALITIMPAQDYQSPHQLEVKMEHAKDPMRDIHESDQEIESDSELRRVRSQRAEERMDDMRQIDRVLGDADERRHREEQEEERHATSVVWGVLHGLPARKQMATPWFILITLMTVLQMLRMNYFIATIRAQYEFMLASDTLAEQINDFFDIALPVGGVFATPFIGLLLDHLSVPNMLTIIVILTTLIGALNSVPAAWAGYTTVTLFVLLRPLYYSAMSDYATKVFGFATFGRVYGTIICVSGLVNFSQYALDALTHGPFDGNPIPVNIFLATAGFVVGTVLVLYVQIAGKRLKEKRLALEGDEERERLIPIQEEDA</sequence>
<dbReference type="PANTHER" id="PTHR20772">
    <property type="entry name" value="PROTEIN FMP42"/>
    <property type="match status" value="1"/>
</dbReference>
<evidence type="ECO:0000256" key="2">
    <source>
        <dbReference type="SAM" id="MobiDB-lite"/>
    </source>
</evidence>
<organism evidence="4 5">
    <name type="scientific">Aspergillus lentulus</name>
    <dbReference type="NCBI Taxonomy" id="293939"/>
    <lineage>
        <taxon>Eukaryota</taxon>
        <taxon>Fungi</taxon>
        <taxon>Dikarya</taxon>
        <taxon>Ascomycota</taxon>
        <taxon>Pezizomycotina</taxon>
        <taxon>Eurotiomycetes</taxon>
        <taxon>Eurotiomycetidae</taxon>
        <taxon>Eurotiales</taxon>
        <taxon>Aspergillaceae</taxon>
        <taxon>Aspergillus</taxon>
        <taxon>Aspergillus subgen. Fumigati</taxon>
    </lineage>
</organism>
<feature type="transmembrane region" description="Helical" evidence="3">
    <location>
        <begin position="527"/>
        <end position="550"/>
    </location>
</feature>
<gene>
    <name evidence="4" type="ORF">ALT_4984</name>
</gene>
<feature type="transmembrane region" description="Helical" evidence="3">
    <location>
        <begin position="72"/>
        <end position="95"/>
    </location>
</feature>
<feature type="transmembrane region" description="Helical" evidence="3">
    <location>
        <begin position="411"/>
        <end position="431"/>
    </location>
</feature>
<feature type="compositionally biased region" description="Basic and acidic residues" evidence="2">
    <location>
        <begin position="306"/>
        <end position="318"/>
    </location>
</feature>
<evidence type="ECO:0000256" key="1">
    <source>
        <dbReference type="ARBA" id="ARBA00004141"/>
    </source>
</evidence>
<dbReference type="Pfam" id="PF07690">
    <property type="entry name" value="MFS_1"/>
    <property type="match status" value="1"/>
</dbReference>
<dbReference type="GO" id="GO:0000329">
    <property type="term" value="C:fungal-type vacuole membrane"/>
    <property type="evidence" value="ECO:0007669"/>
    <property type="project" value="TreeGrafter"/>
</dbReference>
<proteinExistence type="predicted"/>
<dbReference type="Proteomes" id="UP000051487">
    <property type="component" value="Unassembled WGS sequence"/>
</dbReference>
<feature type="transmembrane region" description="Helical" evidence="3">
    <location>
        <begin position="436"/>
        <end position="453"/>
    </location>
</feature>
<reference evidence="4 5" key="1">
    <citation type="submission" date="2015-11" db="EMBL/GenBank/DDBJ databases">
        <title>Aspergillus lentulus strain IFM 54703T.</title>
        <authorList>
            <person name="Kusuya Y."/>
            <person name="Sakai K."/>
            <person name="Kamei K."/>
            <person name="Takahashi H."/>
            <person name="Yaguchi T."/>
        </authorList>
    </citation>
    <scope>NUCLEOTIDE SEQUENCE [LARGE SCALE GENOMIC DNA]</scope>
    <source>
        <strain evidence="4 5">IFM 54703</strain>
    </source>
</reference>
<dbReference type="Gene3D" id="1.20.1250.20">
    <property type="entry name" value="MFS general substrate transporter like domains"/>
    <property type="match status" value="1"/>
</dbReference>